<protein>
    <recommendedName>
        <fullName evidence="7">Zn(2)-C6 fungal-type domain-containing protein</fullName>
    </recommendedName>
</protein>
<dbReference type="PANTHER" id="PTHR31845:SF32">
    <property type="entry name" value="MISCELLANEOUS ZN(II)2CYS6 TRANSCRIPTION FACTOR (EUROFUNG)-RELATED"/>
    <property type="match status" value="1"/>
</dbReference>
<dbReference type="GO" id="GO:0000981">
    <property type="term" value="F:DNA-binding transcription factor activity, RNA polymerase II-specific"/>
    <property type="evidence" value="ECO:0007669"/>
    <property type="project" value="InterPro"/>
</dbReference>
<keyword evidence="9" id="KW-1185">Reference proteome</keyword>
<feature type="compositionally biased region" description="Polar residues" evidence="6">
    <location>
        <begin position="86"/>
        <end position="103"/>
    </location>
</feature>
<feature type="region of interest" description="Disordered" evidence="6">
    <location>
        <begin position="86"/>
        <end position="107"/>
    </location>
</feature>
<evidence type="ECO:0000259" key="7">
    <source>
        <dbReference type="PROSITE" id="PS00463"/>
    </source>
</evidence>
<dbReference type="STRING" id="104259.A0A0F7TC75"/>
<dbReference type="GO" id="GO:0008270">
    <property type="term" value="F:zinc ion binding"/>
    <property type="evidence" value="ECO:0007669"/>
    <property type="project" value="InterPro"/>
</dbReference>
<name>A0A0F7TC75_PENBI</name>
<keyword evidence="4" id="KW-0804">Transcription</keyword>
<dbReference type="AlphaFoldDB" id="A0A0F7TC75"/>
<dbReference type="InterPro" id="IPR051089">
    <property type="entry name" value="prtT"/>
</dbReference>
<evidence type="ECO:0000256" key="1">
    <source>
        <dbReference type="ARBA" id="ARBA00004123"/>
    </source>
</evidence>
<dbReference type="CDD" id="cd12148">
    <property type="entry name" value="fungal_TF_MHR"/>
    <property type="match status" value="1"/>
</dbReference>
<dbReference type="SUPFAM" id="SSF57701">
    <property type="entry name" value="Zn2/Cys6 DNA-binding domain"/>
    <property type="match status" value="1"/>
</dbReference>
<dbReference type="OrthoDB" id="1600564at2759"/>
<organism evidence="8 9">
    <name type="scientific">Penicillium brasilianum</name>
    <dbReference type="NCBI Taxonomy" id="104259"/>
    <lineage>
        <taxon>Eukaryota</taxon>
        <taxon>Fungi</taxon>
        <taxon>Dikarya</taxon>
        <taxon>Ascomycota</taxon>
        <taxon>Pezizomycotina</taxon>
        <taxon>Eurotiomycetes</taxon>
        <taxon>Eurotiomycetidae</taxon>
        <taxon>Eurotiales</taxon>
        <taxon>Aspergillaceae</taxon>
        <taxon>Penicillium</taxon>
    </lineage>
</organism>
<gene>
    <name evidence="8" type="ORF">PMG11_00593</name>
</gene>
<feature type="region of interest" description="Disordered" evidence="6">
    <location>
        <begin position="113"/>
        <end position="132"/>
    </location>
</feature>
<keyword evidence="3" id="KW-0238">DNA-binding</keyword>
<dbReference type="EMBL" id="CDHK01000001">
    <property type="protein sequence ID" value="CEJ54274.1"/>
    <property type="molecule type" value="Genomic_DNA"/>
</dbReference>
<dbReference type="GO" id="GO:0000976">
    <property type="term" value="F:transcription cis-regulatory region binding"/>
    <property type="evidence" value="ECO:0007669"/>
    <property type="project" value="TreeGrafter"/>
</dbReference>
<dbReference type="Gene3D" id="4.10.240.10">
    <property type="entry name" value="Zn(2)-C6 fungal-type DNA-binding domain"/>
    <property type="match status" value="1"/>
</dbReference>
<evidence type="ECO:0000256" key="3">
    <source>
        <dbReference type="ARBA" id="ARBA00023125"/>
    </source>
</evidence>
<proteinExistence type="predicted"/>
<keyword evidence="2" id="KW-0805">Transcription regulation</keyword>
<dbReference type="Proteomes" id="UP000042958">
    <property type="component" value="Unassembled WGS sequence"/>
</dbReference>
<comment type="subcellular location">
    <subcellularLocation>
        <location evidence="1">Nucleus</location>
    </subcellularLocation>
</comment>
<dbReference type="PROSITE" id="PS00463">
    <property type="entry name" value="ZN2_CY6_FUNGAL_1"/>
    <property type="match status" value="1"/>
</dbReference>
<dbReference type="CDD" id="cd00067">
    <property type="entry name" value="GAL4"/>
    <property type="match status" value="1"/>
</dbReference>
<dbReference type="InterPro" id="IPR036864">
    <property type="entry name" value="Zn2-C6_fun-type_DNA-bd_sf"/>
</dbReference>
<feature type="domain" description="Zn(2)-C6 fungal-type" evidence="7">
    <location>
        <begin position="17"/>
        <end position="47"/>
    </location>
</feature>
<evidence type="ECO:0000256" key="5">
    <source>
        <dbReference type="ARBA" id="ARBA00023242"/>
    </source>
</evidence>
<dbReference type="GO" id="GO:0005634">
    <property type="term" value="C:nucleus"/>
    <property type="evidence" value="ECO:0007669"/>
    <property type="project" value="UniProtKB-SubCell"/>
</dbReference>
<evidence type="ECO:0000256" key="2">
    <source>
        <dbReference type="ARBA" id="ARBA00023015"/>
    </source>
</evidence>
<evidence type="ECO:0000313" key="8">
    <source>
        <dbReference type="EMBL" id="CEJ54274.1"/>
    </source>
</evidence>
<evidence type="ECO:0000256" key="6">
    <source>
        <dbReference type="SAM" id="MobiDB-lite"/>
    </source>
</evidence>
<keyword evidence="5" id="KW-0539">Nucleus</keyword>
<sequence length="584" mass="65576">MAFNQVQSGTPAPYGRACINCSRAKSKCILLASGNGCERCQRLNKECRPSPTVRKRNGRSSASRTAQLEAKLDSIVSLLQTSGASTGIPTDWDSTSPATGQHIAQSQASASSCNLHSEGIPTPPATASPPRSSNAIEELCATLPLSPEMAEQTLTLFRTENMKYLPYVHIPPHMTSQQLRQEKPFFWLCIMAVIAPGSFQRESVFLKITQFIHQKLLVEVASSMDMLLGIMTFMSWTTYTRKPSFNFYAHLVMGLVCDLGINKAVTTENSTMQAFKSAVGFKQNISTPRTMEERRAALGCFLITSSIAVTTSRIDALRWNPHMEESLSILMNAKECPEDERLVSLVKIHLVMDKAYHLQRDGDTHYSSTFYTKAFQSQLESVKSSIPSHLQQDRSILFYLANAELTIHEVALRAPSTPNSPELHRLESLYTSLQAAKSWLDLWLSVPTEKYMTVSFTLYFQFSRVLVTLYRLSILEDPAWDKALVRNTANVLEYLDRMAYMMKKCAEHLSVPHQPEWNIFEKGKTMVQCIKEGWEPKLMEIWYPTLPSNGVENTLDPPNPAILADILPMNGFDDAWLLEVFGSM</sequence>
<dbReference type="PANTHER" id="PTHR31845">
    <property type="entry name" value="FINGER DOMAIN PROTEIN, PUTATIVE-RELATED"/>
    <property type="match status" value="1"/>
</dbReference>
<reference evidence="9" key="1">
    <citation type="journal article" date="2015" name="Genome Announc.">
        <title>Draft genome sequence of the fungus Penicillium brasilianum MG11.</title>
        <authorList>
            <person name="Horn F."/>
            <person name="Linde J."/>
            <person name="Mattern D.J."/>
            <person name="Walther G."/>
            <person name="Guthke R."/>
            <person name="Brakhage A.A."/>
            <person name="Valiante V."/>
        </authorList>
    </citation>
    <scope>NUCLEOTIDE SEQUENCE [LARGE SCALE GENOMIC DNA]</scope>
    <source>
        <strain evidence="9">MG11</strain>
    </source>
</reference>
<evidence type="ECO:0000313" key="9">
    <source>
        <dbReference type="Proteomes" id="UP000042958"/>
    </source>
</evidence>
<dbReference type="InterPro" id="IPR001138">
    <property type="entry name" value="Zn2Cys6_DnaBD"/>
</dbReference>
<evidence type="ECO:0000256" key="4">
    <source>
        <dbReference type="ARBA" id="ARBA00023163"/>
    </source>
</evidence>
<accession>A0A0F7TC75</accession>